<dbReference type="AlphaFoldDB" id="A0A5K7XJA2"/>
<dbReference type="PROSITE" id="PS51257">
    <property type="entry name" value="PROKAR_LIPOPROTEIN"/>
    <property type="match status" value="1"/>
</dbReference>
<evidence type="ECO:0000256" key="1">
    <source>
        <dbReference type="SAM" id="SignalP"/>
    </source>
</evidence>
<feature type="chain" id="PRO_5024902533" description="Carboxypeptidase regulatory-like domain-containing protein" evidence="1">
    <location>
        <begin position="27"/>
        <end position="139"/>
    </location>
</feature>
<name>A0A5K7XJA2_9BACT</name>
<organism evidence="2 3">
    <name type="scientific">Lacipirellula parvula</name>
    <dbReference type="NCBI Taxonomy" id="2650471"/>
    <lineage>
        <taxon>Bacteria</taxon>
        <taxon>Pseudomonadati</taxon>
        <taxon>Planctomycetota</taxon>
        <taxon>Planctomycetia</taxon>
        <taxon>Pirellulales</taxon>
        <taxon>Lacipirellulaceae</taxon>
        <taxon>Lacipirellula</taxon>
    </lineage>
</organism>
<gene>
    <name evidence="2" type="ORF">PLANPX_4733</name>
</gene>
<dbReference type="RefSeq" id="WP_152100568.1">
    <property type="nucleotide sequence ID" value="NZ_AP021861.1"/>
</dbReference>
<evidence type="ECO:0008006" key="4">
    <source>
        <dbReference type="Google" id="ProtNLM"/>
    </source>
</evidence>
<accession>A0A5K7XJA2</accession>
<protein>
    <recommendedName>
        <fullName evidence="4">Carboxypeptidase regulatory-like domain-containing protein</fullName>
    </recommendedName>
</protein>
<dbReference type="Proteomes" id="UP000326837">
    <property type="component" value="Chromosome"/>
</dbReference>
<keyword evidence="1" id="KW-0732">Signal</keyword>
<evidence type="ECO:0000313" key="3">
    <source>
        <dbReference type="Proteomes" id="UP000326837"/>
    </source>
</evidence>
<proteinExistence type="predicted"/>
<reference evidence="3" key="1">
    <citation type="submission" date="2019-10" db="EMBL/GenBank/DDBJ databases">
        <title>Lacipirellula parvula gen. nov., sp. nov., representing a lineage of planctomycetes widespread in freshwater anoxic habitats, and description of the family Lacipirellulaceae.</title>
        <authorList>
            <person name="Dedysh S.N."/>
            <person name="Kulichevskaya I.S."/>
            <person name="Beletsky A.V."/>
            <person name="Rakitin A.L."/>
            <person name="Mardanov A.V."/>
            <person name="Ivanova A.A."/>
            <person name="Saltykova V.X."/>
            <person name="Rijpstra W.I.C."/>
            <person name="Sinninghe Damste J.S."/>
            <person name="Ravin N.V."/>
        </authorList>
    </citation>
    <scope>NUCLEOTIDE SEQUENCE [LARGE SCALE GENOMIC DNA]</scope>
    <source>
        <strain evidence="3">PX69</strain>
    </source>
</reference>
<dbReference type="KEGG" id="lpav:PLANPX_4733"/>
<feature type="signal peptide" evidence="1">
    <location>
        <begin position="1"/>
        <end position="26"/>
    </location>
</feature>
<sequence length="139" mass="14305">MNSFKQLPLRSSYVCLSMFAVGSLLSTFGCGASGGGVVSGVVTYNNAPVTVGMVAFSKAGSPAIGGPIAADGTYSLSLPAGEYRIRVDAPSPMPAGWKEGDPLPILPPRPVPESYARFETSGLTLQATGDAQTHDIKMP</sequence>
<evidence type="ECO:0000313" key="2">
    <source>
        <dbReference type="EMBL" id="BBO35121.1"/>
    </source>
</evidence>
<keyword evidence="3" id="KW-1185">Reference proteome</keyword>
<dbReference type="EMBL" id="AP021861">
    <property type="protein sequence ID" value="BBO35121.1"/>
    <property type="molecule type" value="Genomic_DNA"/>
</dbReference>